<dbReference type="PANTHER" id="PTHR43874:SF125">
    <property type="entry name" value="TWO-COMPONENT RESPONSE REGULATOR-LIKE APRR7"/>
    <property type="match status" value="1"/>
</dbReference>
<protein>
    <submittedName>
        <fullName evidence="13">Uncharacterized protein</fullName>
    </submittedName>
</protein>
<dbReference type="AlphaFoldDB" id="A0AA87ZMS5"/>
<dbReference type="SUPFAM" id="SSF52172">
    <property type="entry name" value="CheY-like"/>
    <property type="match status" value="1"/>
</dbReference>
<reference evidence="13" key="1">
    <citation type="submission" date="2023-07" db="EMBL/GenBank/DDBJ databases">
        <title>draft genome sequence of fig (Ficus carica).</title>
        <authorList>
            <person name="Takahashi T."/>
            <person name="Nishimura K."/>
        </authorList>
    </citation>
    <scope>NUCLEOTIDE SEQUENCE</scope>
</reference>
<organism evidence="13 14">
    <name type="scientific">Ficus carica</name>
    <name type="common">Common fig</name>
    <dbReference type="NCBI Taxonomy" id="3494"/>
    <lineage>
        <taxon>Eukaryota</taxon>
        <taxon>Viridiplantae</taxon>
        <taxon>Streptophyta</taxon>
        <taxon>Embryophyta</taxon>
        <taxon>Tracheophyta</taxon>
        <taxon>Spermatophyta</taxon>
        <taxon>Magnoliopsida</taxon>
        <taxon>eudicotyledons</taxon>
        <taxon>Gunneridae</taxon>
        <taxon>Pentapetalae</taxon>
        <taxon>rosids</taxon>
        <taxon>fabids</taxon>
        <taxon>Rosales</taxon>
        <taxon>Moraceae</taxon>
        <taxon>Ficeae</taxon>
        <taxon>Ficus</taxon>
    </lineage>
</organism>
<feature type="domain" description="Response regulatory" evidence="11">
    <location>
        <begin position="1"/>
        <end position="178"/>
    </location>
</feature>
<keyword evidence="7 9" id="KW-0539">Nucleus</keyword>
<evidence type="ECO:0000256" key="8">
    <source>
        <dbReference type="PROSITE-ProRule" id="PRU00169"/>
    </source>
</evidence>
<evidence type="ECO:0000259" key="11">
    <source>
        <dbReference type="PROSITE" id="PS50110"/>
    </source>
</evidence>
<dbReference type="Proteomes" id="UP001187192">
    <property type="component" value="Unassembled WGS sequence"/>
</dbReference>
<evidence type="ECO:0000256" key="2">
    <source>
        <dbReference type="ARBA" id="ARBA00010330"/>
    </source>
</evidence>
<dbReference type="GO" id="GO:0005634">
    <property type="term" value="C:nucleus"/>
    <property type="evidence" value="ECO:0007669"/>
    <property type="project" value="UniProtKB-SubCell"/>
</dbReference>
<feature type="compositionally biased region" description="Polar residues" evidence="10">
    <location>
        <begin position="351"/>
        <end position="361"/>
    </location>
</feature>
<dbReference type="GO" id="GO:0048511">
    <property type="term" value="P:rhythmic process"/>
    <property type="evidence" value="ECO:0007669"/>
    <property type="project" value="UniProtKB-KW"/>
</dbReference>
<feature type="compositionally biased region" description="Basic and acidic residues" evidence="10">
    <location>
        <begin position="1"/>
        <end position="13"/>
    </location>
</feature>
<evidence type="ECO:0000256" key="4">
    <source>
        <dbReference type="ARBA" id="ARBA00023015"/>
    </source>
</evidence>
<evidence type="ECO:0000256" key="3">
    <source>
        <dbReference type="ARBA" id="ARBA00023012"/>
    </source>
</evidence>
<feature type="region of interest" description="Disordered" evidence="10">
    <location>
        <begin position="1"/>
        <end position="25"/>
    </location>
</feature>
<keyword evidence="3" id="KW-0902">Two-component regulatory system</keyword>
<keyword evidence="4" id="KW-0805">Transcription regulation</keyword>
<keyword evidence="14" id="KW-1185">Reference proteome</keyword>
<dbReference type="Pfam" id="PF00072">
    <property type="entry name" value="Response_reg"/>
    <property type="match status" value="1"/>
</dbReference>
<sequence length="570" mass="62531">MSSDDHESKELPELTHQLQGGKKGVDDEVVVQEQRLLEENELRSSCAPADVKDGQGRAGQGRVAEAQAVPQVSQQPPQEAMVCWERFLHLRSLKFLLVENDDSTRHIVTALLRNCSYEGIGLLCKIMSHRTRKNVPVIMMSSHDSMGLVFKCLSKGAVDFLVKPIRKNELKNLWQHVWRRCHSSSWTKQAVEVDSPKQTSSWGQMAECPDSTCARVVHPNAEIGGENLVSREECPEQNEKIDGGAMGKDLEIGMASTLKVPLEYLNECPTKYTVTRQNNLVEMGSNRFNEQINKGLVDFDHETPSRKLSCESHTLTDEMPSLELSLKRLRGVKGTGTTVQDDRNVLRRSDSSAFSRYNGASNADKAPTGGVGNSVPRDNSIETTKKEFHDIQTSGNPPNHSATFAGAASNNIDVCYTTGHGMQQQQPTDHNDFSLKKLATAAPHCGSSNVLSGPVEGNTGNYSINRSGWGSNHGSNAAINIGGTNVKSDHGGSGKSGSGDASESGRADGNKSALREAALTKFHQKKKERCFRKRVRYQSRKKLAEQRPRIQGQFVRETTASESTSKATDS</sequence>
<dbReference type="Pfam" id="PF06203">
    <property type="entry name" value="CCT"/>
    <property type="match status" value="1"/>
</dbReference>
<evidence type="ECO:0000256" key="1">
    <source>
        <dbReference type="ARBA" id="ARBA00004123"/>
    </source>
</evidence>
<feature type="region of interest" description="Disordered" evidence="10">
    <location>
        <begin position="537"/>
        <end position="570"/>
    </location>
</feature>
<evidence type="ECO:0000313" key="13">
    <source>
        <dbReference type="EMBL" id="GMN39063.1"/>
    </source>
</evidence>
<dbReference type="InterPro" id="IPR045279">
    <property type="entry name" value="ARR-like"/>
</dbReference>
<evidence type="ECO:0000256" key="10">
    <source>
        <dbReference type="SAM" id="MobiDB-lite"/>
    </source>
</evidence>
<evidence type="ECO:0000256" key="5">
    <source>
        <dbReference type="ARBA" id="ARBA00023108"/>
    </source>
</evidence>
<evidence type="ECO:0000256" key="7">
    <source>
        <dbReference type="ARBA" id="ARBA00023242"/>
    </source>
</evidence>
<keyword evidence="6" id="KW-0804">Transcription</keyword>
<evidence type="ECO:0000313" key="14">
    <source>
        <dbReference type="Proteomes" id="UP001187192"/>
    </source>
</evidence>
<dbReference type="PANTHER" id="PTHR43874">
    <property type="entry name" value="TWO-COMPONENT RESPONSE REGULATOR"/>
    <property type="match status" value="1"/>
</dbReference>
<comment type="subcellular location">
    <subcellularLocation>
        <location evidence="1 9">Nucleus</location>
    </subcellularLocation>
</comment>
<feature type="domain" description="CCT" evidence="12">
    <location>
        <begin position="515"/>
        <end position="557"/>
    </location>
</feature>
<feature type="compositionally biased region" description="Low complexity" evidence="10">
    <location>
        <begin position="557"/>
        <end position="570"/>
    </location>
</feature>
<feature type="region of interest" description="Disordered" evidence="10">
    <location>
        <begin position="350"/>
        <end position="379"/>
    </location>
</feature>
<comment type="caution">
    <text evidence="13">The sequence shown here is derived from an EMBL/GenBank/DDBJ whole genome shotgun (WGS) entry which is preliminary data.</text>
</comment>
<evidence type="ECO:0000259" key="12">
    <source>
        <dbReference type="PROSITE" id="PS51017"/>
    </source>
</evidence>
<dbReference type="InterPro" id="IPR010402">
    <property type="entry name" value="CCT_domain"/>
</dbReference>
<gene>
    <name evidence="13" type="ORF">TIFTF001_008298</name>
</gene>
<proteinExistence type="inferred from homology"/>
<dbReference type="PROSITE" id="PS51017">
    <property type="entry name" value="CCT"/>
    <property type="match status" value="1"/>
</dbReference>
<dbReference type="EMBL" id="BTGU01000009">
    <property type="protein sequence ID" value="GMN39063.1"/>
    <property type="molecule type" value="Genomic_DNA"/>
</dbReference>
<dbReference type="GO" id="GO:0009736">
    <property type="term" value="P:cytokinin-activated signaling pathway"/>
    <property type="evidence" value="ECO:0007669"/>
    <property type="project" value="InterPro"/>
</dbReference>
<dbReference type="Gene3D" id="3.40.50.2300">
    <property type="match status" value="1"/>
</dbReference>
<dbReference type="GO" id="GO:0000160">
    <property type="term" value="P:phosphorelay signal transduction system"/>
    <property type="evidence" value="ECO:0007669"/>
    <property type="project" value="UniProtKB-KW"/>
</dbReference>
<keyword evidence="5" id="KW-0090">Biological rhythms</keyword>
<dbReference type="InterPro" id="IPR001789">
    <property type="entry name" value="Sig_transdc_resp-reg_receiver"/>
</dbReference>
<dbReference type="PROSITE" id="PS50110">
    <property type="entry name" value="RESPONSE_REGULATORY"/>
    <property type="match status" value="1"/>
</dbReference>
<dbReference type="InterPro" id="IPR011006">
    <property type="entry name" value="CheY-like_superfamily"/>
</dbReference>
<evidence type="ECO:0000256" key="6">
    <source>
        <dbReference type="ARBA" id="ARBA00023163"/>
    </source>
</evidence>
<feature type="region of interest" description="Disordered" evidence="10">
    <location>
        <begin position="480"/>
        <end position="511"/>
    </location>
</feature>
<comment type="similarity">
    <text evidence="2">Belongs to the ARR-like family.</text>
</comment>
<comment type="caution">
    <text evidence="8">Lacks conserved residue(s) required for the propagation of feature annotation.</text>
</comment>
<name>A0AA87ZMS5_FICCA</name>
<accession>A0AA87ZMS5</accession>
<evidence type="ECO:0000256" key="9">
    <source>
        <dbReference type="PROSITE-ProRule" id="PRU00357"/>
    </source>
</evidence>